<feature type="domain" description="Acyl-CoA dehydrogenase/oxidase C-terminal" evidence="10">
    <location>
        <begin position="227"/>
        <end position="377"/>
    </location>
</feature>
<dbReference type="FunFam" id="2.40.110.10:FF:000001">
    <property type="entry name" value="Acyl-CoA dehydrogenase, mitochondrial"/>
    <property type="match status" value="1"/>
</dbReference>
<dbReference type="GO" id="GO:0006629">
    <property type="term" value="P:lipid metabolic process"/>
    <property type="evidence" value="ECO:0007669"/>
    <property type="project" value="InterPro"/>
</dbReference>
<evidence type="ECO:0000259" key="11">
    <source>
        <dbReference type="Pfam" id="PF02770"/>
    </source>
</evidence>
<dbReference type="InterPro" id="IPR009100">
    <property type="entry name" value="AcylCoA_DH/oxidase_NM_dom_sf"/>
</dbReference>
<comment type="similarity">
    <text evidence="3 9">Belongs to the acyl-CoA dehydrogenase family.</text>
</comment>
<dbReference type="OrthoDB" id="5510711at2"/>
<evidence type="ECO:0000256" key="3">
    <source>
        <dbReference type="ARBA" id="ARBA00009347"/>
    </source>
</evidence>
<organism evidence="13 14">
    <name type="scientific">Roseospira navarrensis</name>
    <dbReference type="NCBI Taxonomy" id="140058"/>
    <lineage>
        <taxon>Bacteria</taxon>
        <taxon>Pseudomonadati</taxon>
        <taxon>Pseudomonadota</taxon>
        <taxon>Alphaproteobacteria</taxon>
        <taxon>Rhodospirillales</taxon>
        <taxon>Rhodospirillaceae</taxon>
        <taxon>Roseospira</taxon>
    </lineage>
</organism>
<feature type="domain" description="Acyl-CoA oxidase/dehydrogenase middle" evidence="11">
    <location>
        <begin position="122"/>
        <end position="215"/>
    </location>
</feature>
<dbReference type="InterPro" id="IPR034178">
    <property type="entry name" value="IBD"/>
</dbReference>
<proteinExistence type="inferred from homology"/>
<dbReference type="InterPro" id="IPR036250">
    <property type="entry name" value="AcylCo_DH-like_C"/>
</dbReference>
<name>A0A7X1ZD57_9PROT</name>
<evidence type="ECO:0000256" key="2">
    <source>
        <dbReference type="ARBA" id="ARBA00005109"/>
    </source>
</evidence>
<dbReference type="Proteomes" id="UP000434582">
    <property type="component" value="Unassembled WGS sequence"/>
</dbReference>
<dbReference type="Gene3D" id="2.40.110.10">
    <property type="entry name" value="Butyryl-CoA Dehydrogenase, subunit A, domain 2"/>
    <property type="match status" value="1"/>
</dbReference>
<evidence type="ECO:0000256" key="8">
    <source>
        <dbReference type="PIRSR" id="PIRSR634178-1"/>
    </source>
</evidence>
<dbReference type="InterPro" id="IPR006089">
    <property type="entry name" value="Acyl-CoA_DH_CS"/>
</dbReference>
<evidence type="ECO:0000256" key="4">
    <source>
        <dbReference type="ARBA" id="ARBA00022456"/>
    </source>
</evidence>
<evidence type="ECO:0000256" key="1">
    <source>
        <dbReference type="ARBA" id="ARBA00001974"/>
    </source>
</evidence>
<evidence type="ECO:0000256" key="9">
    <source>
        <dbReference type="RuleBase" id="RU362125"/>
    </source>
</evidence>
<sequence>MDFRLSEEQVQFQDVARAFATDVMAPHAAQWDAEKIFPEDTLRQAAELGFAAIYTRDDVGGSGLGRMDAAVIFEELATACPSTAAYLTIHNMVCWMIDRFGSDEQRTRFLPRLCSMELFASYCLTEPGAGSDAASLKTRADKDGDSYVLTGEKAFISGGGRSDVYVVMARTGEPGPKGISAFIVEKGTPGLSFGKQEHKMGWNSQPTSAVVFDGCRVPIQNRLGAEGDGFRFAMMGLDGGRINIGACSLGGARAAMEAAISYIIERKQFGRLIADFQASQFKLADMATQMEAARLLLHKAAWALDAGDPQATQLCAMAKRLATDTGFSVCDEALQLHGGYGYIREYPVERLLRDLRVHRILEGTNEIMRVIIARRLLAE</sequence>
<keyword evidence="4" id="KW-0101">Branched-chain amino acid catabolism</keyword>
<dbReference type="Gene3D" id="1.10.540.10">
    <property type="entry name" value="Acyl-CoA dehydrogenase/oxidase, N-terminal domain"/>
    <property type="match status" value="1"/>
</dbReference>
<evidence type="ECO:0000259" key="10">
    <source>
        <dbReference type="Pfam" id="PF00441"/>
    </source>
</evidence>
<dbReference type="Gene3D" id="1.20.140.10">
    <property type="entry name" value="Butyryl-CoA Dehydrogenase, subunit A, domain 3"/>
    <property type="match status" value="1"/>
</dbReference>
<dbReference type="GO" id="GO:0003995">
    <property type="term" value="F:acyl-CoA dehydrogenase activity"/>
    <property type="evidence" value="ECO:0007669"/>
    <property type="project" value="InterPro"/>
</dbReference>
<dbReference type="EMBL" id="WIVE01000001">
    <property type="protein sequence ID" value="MQX35040.1"/>
    <property type="molecule type" value="Genomic_DNA"/>
</dbReference>
<dbReference type="PANTHER" id="PTHR43831">
    <property type="entry name" value="ISOBUTYRYL-COA DEHYDROGENASE"/>
    <property type="match status" value="1"/>
</dbReference>
<feature type="domain" description="Acyl-CoA dehydrogenase/oxidase N-terminal" evidence="12">
    <location>
        <begin position="6"/>
        <end position="117"/>
    </location>
</feature>
<protein>
    <submittedName>
        <fullName evidence="13">Acyl-CoA dehydrogenase</fullName>
    </submittedName>
</protein>
<keyword evidence="6 9" id="KW-0274">FAD</keyword>
<dbReference type="FunFam" id="1.20.140.10:FF:000001">
    <property type="entry name" value="Acyl-CoA dehydrogenase"/>
    <property type="match status" value="1"/>
</dbReference>
<comment type="pathway">
    <text evidence="2">Amino-acid degradation; L-valine degradation.</text>
</comment>
<dbReference type="InterPro" id="IPR006091">
    <property type="entry name" value="Acyl-CoA_Oxase/DH_mid-dom"/>
</dbReference>
<comment type="cofactor">
    <cofactor evidence="1 9">
        <name>FAD</name>
        <dbReference type="ChEBI" id="CHEBI:57692"/>
    </cofactor>
</comment>
<dbReference type="GO" id="GO:0050660">
    <property type="term" value="F:flavin adenine dinucleotide binding"/>
    <property type="evidence" value="ECO:0007669"/>
    <property type="project" value="InterPro"/>
</dbReference>
<dbReference type="InterPro" id="IPR046373">
    <property type="entry name" value="Acyl-CoA_Oxase/DH_mid-dom_sf"/>
</dbReference>
<evidence type="ECO:0000256" key="7">
    <source>
        <dbReference type="ARBA" id="ARBA00023002"/>
    </source>
</evidence>
<dbReference type="GO" id="GO:0009083">
    <property type="term" value="P:branched-chain amino acid catabolic process"/>
    <property type="evidence" value="ECO:0007669"/>
    <property type="project" value="UniProtKB-KW"/>
</dbReference>
<dbReference type="PANTHER" id="PTHR43831:SF1">
    <property type="entry name" value="ISOBUTYRYL-COA DEHYDROGENASE, MITOCHONDRIAL"/>
    <property type="match status" value="1"/>
</dbReference>
<feature type="active site" description="Proton acceptor" evidence="8">
    <location>
        <position position="362"/>
    </location>
</feature>
<dbReference type="SUPFAM" id="SSF56645">
    <property type="entry name" value="Acyl-CoA dehydrogenase NM domain-like"/>
    <property type="match status" value="1"/>
</dbReference>
<dbReference type="PROSITE" id="PS00073">
    <property type="entry name" value="ACYL_COA_DH_2"/>
    <property type="match status" value="1"/>
</dbReference>
<dbReference type="RefSeq" id="WP_153340090.1">
    <property type="nucleotide sequence ID" value="NZ_WIVE01000001.1"/>
</dbReference>
<dbReference type="PROSITE" id="PS00072">
    <property type="entry name" value="ACYL_COA_DH_1"/>
    <property type="match status" value="1"/>
</dbReference>
<dbReference type="FunFam" id="1.10.540.10:FF:000002">
    <property type="entry name" value="Acyl-CoA dehydrogenase FadE19"/>
    <property type="match status" value="1"/>
</dbReference>
<evidence type="ECO:0000256" key="5">
    <source>
        <dbReference type="ARBA" id="ARBA00022630"/>
    </source>
</evidence>
<evidence type="ECO:0000313" key="13">
    <source>
        <dbReference type="EMBL" id="MQX35040.1"/>
    </source>
</evidence>
<keyword evidence="14" id="KW-1185">Reference proteome</keyword>
<dbReference type="CDD" id="cd01162">
    <property type="entry name" value="IBD"/>
    <property type="match status" value="1"/>
</dbReference>
<dbReference type="Pfam" id="PF02770">
    <property type="entry name" value="Acyl-CoA_dh_M"/>
    <property type="match status" value="1"/>
</dbReference>
<evidence type="ECO:0000313" key="14">
    <source>
        <dbReference type="Proteomes" id="UP000434582"/>
    </source>
</evidence>
<comment type="caution">
    <text evidence="13">The sequence shown here is derived from an EMBL/GenBank/DDBJ whole genome shotgun (WGS) entry which is preliminary data.</text>
</comment>
<dbReference type="InterPro" id="IPR037069">
    <property type="entry name" value="AcylCoA_DH/ox_N_sf"/>
</dbReference>
<reference evidence="13 14" key="1">
    <citation type="submission" date="2019-10" db="EMBL/GenBank/DDBJ databases">
        <title>Draft whole-genome sequence of the purple nonsulfur photosynthetic bacterium Roseospira navarrensis DSM 15114.</title>
        <authorList>
            <person name="Kyndt J.A."/>
            <person name="Meyer T.E."/>
        </authorList>
    </citation>
    <scope>NUCLEOTIDE SEQUENCE [LARGE SCALE GENOMIC DNA]</scope>
    <source>
        <strain evidence="13 14">DSM 15114</strain>
    </source>
</reference>
<evidence type="ECO:0000259" key="12">
    <source>
        <dbReference type="Pfam" id="PF02771"/>
    </source>
</evidence>
<keyword evidence="5 9" id="KW-0285">Flavoprotein</keyword>
<dbReference type="SUPFAM" id="SSF47203">
    <property type="entry name" value="Acyl-CoA dehydrogenase C-terminal domain-like"/>
    <property type="match status" value="1"/>
</dbReference>
<dbReference type="Pfam" id="PF02771">
    <property type="entry name" value="Acyl-CoA_dh_N"/>
    <property type="match status" value="1"/>
</dbReference>
<keyword evidence="7 9" id="KW-0560">Oxidoreductase</keyword>
<accession>A0A7X1ZD57</accession>
<dbReference type="InterPro" id="IPR052547">
    <property type="entry name" value="Mito_Isobutyryl-CoADH"/>
</dbReference>
<gene>
    <name evidence="13" type="ORF">GHC57_00760</name>
</gene>
<dbReference type="Pfam" id="PF00441">
    <property type="entry name" value="Acyl-CoA_dh_1"/>
    <property type="match status" value="1"/>
</dbReference>
<dbReference type="AlphaFoldDB" id="A0A7X1ZD57"/>
<dbReference type="InterPro" id="IPR013786">
    <property type="entry name" value="AcylCoA_DH/ox_N"/>
</dbReference>
<evidence type="ECO:0000256" key="6">
    <source>
        <dbReference type="ARBA" id="ARBA00022827"/>
    </source>
</evidence>
<dbReference type="PIRSF" id="PIRSF016578">
    <property type="entry name" value="HsaA"/>
    <property type="match status" value="1"/>
</dbReference>
<dbReference type="InterPro" id="IPR009075">
    <property type="entry name" value="AcylCo_DH/oxidase_C"/>
</dbReference>